<comment type="caution">
    <text evidence="7">The sequence shown here is derived from an EMBL/GenBank/DDBJ whole genome shotgun (WGS) entry which is preliminary data.</text>
</comment>
<dbReference type="InterPro" id="IPR000711">
    <property type="entry name" value="ATPase_OSCP/dsu"/>
</dbReference>
<evidence type="ECO:0000256" key="6">
    <source>
        <dbReference type="ARBA" id="ARBA00023310"/>
    </source>
</evidence>
<comment type="subcellular location">
    <subcellularLocation>
        <location evidence="1">Membrane</location>
    </subcellularLocation>
</comment>
<evidence type="ECO:0000256" key="5">
    <source>
        <dbReference type="ARBA" id="ARBA00023136"/>
    </source>
</evidence>
<dbReference type="EMBL" id="PFEF01000006">
    <property type="protein sequence ID" value="PJE64436.1"/>
    <property type="molecule type" value="Genomic_DNA"/>
</dbReference>
<organism evidence="7 8">
    <name type="scientific">Candidatus Ryanbacteria bacterium CG10_big_fil_rev_8_21_14_0_10_43_42</name>
    <dbReference type="NCBI Taxonomy" id="1974864"/>
    <lineage>
        <taxon>Bacteria</taxon>
        <taxon>Candidatus Ryaniibacteriota</taxon>
    </lineage>
</organism>
<keyword evidence="4" id="KW-0406">Ion transport</keyword>
<proteinExistence type="predicted"/>
<evidence type="ECO:0000256" key="1">
    <source>
        <dbReference type="ARBA" id="ARBA00004370"/>
    </source>
</evidence>
<keyword evidence="5" id="KW-0472">Membrane</keyword>
<reference evidence="8" key="1">
    <citation type="submission" date="2017-09" db="EMBL/GenBank/DDBJ databases">
        <title>Depth-based differentiation of microbial function through sediment-hosted aquifers and enrichment of novel symbionts in the deep terrestrial subsurface.</title>
        <authorList>
            <person name="Probst A.J."/>
            <person name="Ladd B."/>
            <person name="Jarett J.K."/>
            <person name="Geller-Mcgrath D.E."/>
            <person name="Sieber C.M.K."/>
            <person name="Emerson J.B."/>
            <person name="Anantharaman K."/>
            <person name="Thomas B.C."/>
            <person name="Malmstrom R."/>
            <person name="Stieglmeier M."/>
            <person name="Klingl A."/>
            <person name="Woyke T."/>
            <person name="Ryan C.M."/>
            <person name="Banfield J.F."/>
        </authorList>
    </citation>
    <scope>NUCLEOTIDE SEQUENCE [LARGE SCALE GENOMIC DNA]</scope>
</reference>
<evidence type="ECO:0000256" key="4">
    <source>
        <dbReference type="ARBA" id="ARBA00023065"/>
    </source>
</evidence>
<evidence type="ECO:0000256" key="3">
    <source>
        <dbReference type="ARBA" id="ARBA00022781"/>
    </source>
</evidence>
<keyword evidence="2" id="KW-0813">Transport</keyword>
<evidence type="ECO:0000313" key="7">
    <source>
        <dbReference type="EMBL" id="PJE64436.1"/>
    </source>
</evidence>
<gene>
    <name evidence="7" type="ORF">COU90_03240</name>
</gene>
<keyword evidence="6" id="KW-0066">ATP synthesis</keyword>
<protein>
    <submittedName>
        <fullName evidence="7">Uncharacterized protein</fullName>
    </submittedName>
</protein>
<name>A0A2M8KWY4_9BACT</name>
<dbReference type="GO" id="GO:0046933">
    <property type="term" value="F:proton-transporting ATP synthase activity, rotational mechanism"/>
    <property type="evidence" value="ECO:0007669"/>
    <property type="project" value="InterPro"/>
</dbReference>
<keyword evidence="3" id="KW-0375">Hydrogen ion transport</keyword>
<dbReference type="GO" id="GO:0016020">
    <property type="term" value="C:membrane"/>
    <property type="evidence" value="ECO:0007669"/>
    <property type="project" value="UniProtKB-SubCell"/>
</dbReference>
<sequence>MKYAPVLYARAFASAMEEYPKMAHDLVKNMLTVLKRTGDISHAERIIYAIERELTRKNGGHVITVQTARTVSDILQKKITESFTKEDIIKEQIRPELGAGIRVVVDDEREYNASLQYKLKRLLGV</sequence>
<evidence type="ECO:0000313" key="8">
    <source>
        <dbReference type="Proteomes" id="UP000229098"/>
    </source>
</evidence>
<evidence type="ECO:0000256" key="2">
    <source>
        <dbReference type="ARBA" id="ARBA00022448"/>
    </source>
</evidence>
<dbReference type="AlphaFoldDB" id="A0A2M8KWY4"/>
<accession>A0A2M8KWY4</accession>
<dbReference type="Pfam" id="PF00213">
    <property type="entry name" value="OSCP"/>
    <property type="match status" value="1"/>
</dbReference>
<dbReference type="Proteomes" id="UP000229098">
    <property type="component" value="Unassembled WGS sequence"/>
</dbReference>